<dbReference type="Proteomes" id="UP000044602">
    <property type="component" value="Unassembled WGS sequence"/>
</dbReference>
<proteinExistence type="predicted"/>
<dbReference type="AlphaFoldDB" id="A0A0G4LDV8"/>
<name>A0A0G4LDV8_VERLO</name>
<feature type="chain" id="PRO_5002566086" description="GPI anchored serine-rich protein" evidence="1">
    <location>
        <begin position="18"/>
        <end position="192"/>
    </location>
</feature>
<keyword evidence="1" id="KW-0732">Signal</keyword>
<evidence type="ECO:0000256" key="1">
    <source>
        <dbReference type="SAM" id="SignalP"/>
    </source>
</evidence>
<evidence type="ECO:0008006" key="4">
    <source>
        <dbReference type="Google" id="ProtNLM"/>
    </source>
</evidence>
<sequence length="192" mass="19758">MRFTALFAVMAASAAAAQEYEVPGEETTTLTATTTHTITITECAPDYADCPLNKPTTTVVEVPPTTSEVIIPTSEPVYETPIIETPIIETPSLSPVPPPVEPPVETSSSIPYYPVSNSTTHAGPTAPHTTLLPVSSTVSGNLPVVTETEVVPVPTTPGAAETSEIPQAAAAGVFVQGGLLASMVALGLFGLF</sequence>
<organism evidence="2 3">
    <name type="scientific">Verticillium longisporum</name>
    <name type="common">Verticillium dahliae var. longisporum</name>
    <dbReference type="NCBI Taxonomy" id="100787"/>
    <lineage>
        <taxon>Eukaryota</taxon>
        <taxon>Fungi</taxon>
        <taxon>Dikarya</taxon>
        <taxon>Ascomycota</taxon>
        <taxon>Pezizomycotina</taxon>
        <taxon>Sordariomycetes</taxon>
        <taxon>Hypocreomycetidae</taxon>
        <taxon>Glomerellales</taxon>
        <taxon>Plectosphaerellaceae</taxon>
        <taxon>Verticillium</taxon>
    </lineage>
</organism>
<feature type="signal peptide" evidence="1">
    <location>
        <begin position="1"/>
        <end position="17"/>
    </location>
</feature>
<dbReference type="EMBL" id="CVQH01011112">
    <property type="protein sequence ID" value="CRK19850.1"/>
    <property type="molecule type" value="Genomic_DNA"/>
</dbReference>
<protein>
    <recommendedName>
        <fullName evidence="4">GPI anchored serine-rich protein</fullName>
    </recommendedName>
</protein>
<evidence type="ECO:0000313" key="3">
    <source>
        <dbReference type="Proteomes" id="UP000044602"/>
    </source>
</evidence>
<evidence type="ECO:0000313" key="2">
    <source>
        <dbReference type="EMBL" id="CRK19850.1"/>
    </source>
</evidence>
<reference evidence="2 3" key="1">
    <citation type="submission" date="2015-05" db="EMBL/GenBank/DDBJ databases">
        <authorList>
            <person name="Wang D.B."/>
            <person name="Wang M."/>
        </authorList>
    </citation>
    <scope>NUCLEOTIDE SEQUENCE [LARGE SCALE GENOMIC DNA]</scope>
    <source>
        <strain evidence="2">VL1</strain>
    </source>
</reference>
<keyword evidence="3" id="KW-1185">Reference proteome</keyword>
<gene>
    <name evidence="2" type="ORF">BN1708_000502</name>
</gene>
<accession>A0A0G4LDV8</accession>